<proteinExistence type="predicted"/>
<organism evidence="2 3">
    <name type="scientific">Meloidogyne javanica</name>
    <name type="common">Root-knot nematode worm</name>
    <dbReference type="NCBI Taxonomy" id="6303"/>
    <lineage>
        <taxon>Eukaryota</taxon>
        <taxon>Metazoa</taxon>
        <taxon>Ecdysozoa</taxon>
        <taxon>Nematoda</taxon>
        <taxon>Chromadorea</taxon>
        <taxon>Rhabditida</taxon>
        <taxon>Tylenchina</taxon>
        <taxon>Tylenchomorpha</taxon>
        <taxon>Tylenchoidea</taxon>
        <taxon>Meloidogynidae</taxon>
        <taxon>Meloidogyninae</taxon>
        <taxon>Meloidogyne</taxon>
        <taxon>Meloidogyne incognita group</taxon>
    </lineage>
</organism>
<reference evidence="3" key="1">
    <citation type="submission" date="2022-11" db="UniProtKB">
        <authorList>
            <consortium name="WormBaseParasite"/>
        </authorList>
    </citation>
    <scope>IDENTIFICATION</scope>
</reference>
<keyword evidence="2" id="KW-1185">Reference proteome</keyword>
<name>A0A915MZ31_MELJA</name>
<protein>
    <submittedName>
        <fullName evidence="3">Uncharacterized protein</fullName>
    </submittedName>
</protein>
<evidence type="ECO:0000313" key="2">
    <source>
        <dbReference type="Proteomes" id="UP000887561"/>
    </source>
</evidence>
<evidence type="ECO:0000313" key="3">
    <source>
        <dbReference type="WBParaSite" id="scaffold5612_cov159.g9770"/>
    </source>
</evidence>
<dbReference type="AlphaFoldDB" id="A0A915MZ31"/>
<dbReference type="WBParaSite" id="scaffold5612_cov159.g9770">
    <property type="protein sequence ID" value="scaffold5612_cov159.g9770"/>
    <property type="gene ID" value="scaffold5612_cov159.g9770"/>
</dbReference>
<accession>A0A915MZ31</accession>
<evidence type="ECO:0000256" key="1">
    <source>
        <dbReference type="SAM" id="MobiDB-lite"/>
    </source>
</evidence>
<sequence>MPSKQQMKREKRMVQQRSAKDLKSPFEDYQVNPDSTAVILRGEEVPDFGHAGSSGNVFSVSQLGLSVSSMDVAATTSRNDSPFLSAMGGSPSTSNDSPFLSSRTMIRSDCPEKVSRFDESNVSCLDDESIVSLDIDSDSSCALPICSSSKRGRGRPRKIIRKGAGRPRKVSICDSVPDECVIINDEPIIFLAPDPPDMPVRQSVPVQKSYYR</sequence>
<feature type="region of interest" description="Disordered" evidence="1">
    <location>
        <begin position="1"/>
        <end position="29"/>
    </location>
</feature>
<dbReference type="Proteomes" id="UP000887561">
    <property type="component" value="Unplaced"/>
</dbReference>